<evidence type="ECO:0000313" key="1">
    <source>
        <dbReference type="EMBL" id="CAD39872.2"/>
    </source>
</evidence>
<dbReference type="AlphaFoldDB" id="Q7XWW8"/>
<sequence length="141" mass="15565">MKELVVGNESQRHGLEQQMLDLGDHLEPIRDAVHKNFTLLHHLAGELGIEADIPKHSDETMLVSSLYDLIKAMEKIPGKHAAKVAEDTCTGLRTGACHILACVKLAYPNIDLNMVLTKGADDTSKDVMSEVSETILPFYEE</sequence>
<organism evidence="1 2">
    <name type="scientific">Oryza sativa subsp. japonica</name>
    <name type="common">Rice</name>
    <dbReference type="NCBI Taxonomy" id="39947"/>
    <lineage>
        <taxon>Eukaryota</taxon>
        <taxon>Viridiplantae</taxon>
        <taxon>Streptophyta</taxon>
        <taxon>Embryophyta</taxon>
        <taxon>Tracheophyta</taxon>
        <taxon>Spermatophyta</taxon>
        <taxon>Magnoliopsida</taxon>
        <taxon>Liliopsida</taxon>
        <taxon>Poales</taxon>
        <taxon>Poaceae</taxon>
        <taxon>BOP clade</taxon>
        <taxon>Oryzoideae</taxon>
        <taxon>Oryzeae</taxon>
        <taxon>Oryzinae</taxon>
        <taxon>Oryza</taxon>
        <taxon>Oryza sativa</taxon>
    </lineage>
</organism>
<dbReference type="Proteomes" id="UP000000763">
    <property type="component" value="Chromosome 4"/>
</dbReference>
<gene>
    <name evidence="1" type="primary">OSJNBb0058J09.11</name>
</gene>
<reference evidence="2" key="1">
    <citation type="journal article" date="2005" name="Nature">
        <title>The map-based sequence of the rice genome.</title>
        <authorList>
            <consortium name="International rice genome sequencing project (IRGSP)"/>
            <person name="Matsumoto T."/>
            <person name="Wu J."/>
            <person name="Kanamori H."/>
            <person name="Katayose Y."/>
            <person name="Fujisawa M."/>
            <person name="Namiki N."/>
            <person name="Mizuno H."/>
            <person name="Yamamoto K."/>
            <person name="Antonio B.A."/>
            <person name="Baba T."/>
            <person name="Sakata K."/>
            <person name="Nagamura Y."/>
            <person name="Aoki H."/>
            <person name="Arikawa K."/>
            <person name="Arita K."/>
            <person name="Bito T."/>
            <person name="Chiden Y."/>
            <person name="Fujitsuka N."/>
            <person name="Fukunaka R."/>
            <person name="Hamada M."/>
            <person name="Harada C."/>
            <person name="Hayashi A."/>
            <person name="Hijishita S."/>
            <person name="Honda M."/>
            <person name="Hosokawa S."/>
            <person name="Ichikawa Y."/>
            <person name="Idonuma A."/>
            <person name="Iijima M."/>
            <person name="Ikeda M."/>
            <person name="Ikeno M."/>
            <person name="Ito K."/>
            <person name="Ito S."/>
            <person name="Ito T."/>
            <person name="Ito Y."/>
            <person name="Ito Y."/>
            <person name="Iwabuchi A."/>
            <person name="Kamiya K."/>
            <person name="Karasawa W."/>
            <person name="Kurita K."/>
            <person name="Katagiri S."/>
            <person name="Kikuta A."/>
            <person name="Kobayashi H."/>
            <person name="Kobayashi N."/>
            <person name="Machita K."/>
            <person name="Maehara T."/>
            <person name="Masukawa M."/>
            <person name="Mizubayashi T."/>
            <person name="Mukai Y."/>
            <person name="Nagasaki H."/>
            <person name="Nagata Y."/>
            <person name="Naito S."/>
            <person name="Nakashima M."/>
            <person name="Nakama Y."/>
            <person name="Nakamichi Y."/>
            <person name="Nakamura M."/>
            <person name="Meguro A."/>
            <person name="Negishi M."/>
            <person name="Ohta I."/>
            <person name="Ohta T."/>
            <person name="Okamoto M."/>
            <person name="Ono N."/>
            <person name="Saji S."/>
            <person name="Sakaguchi M."/>
            <person name="Sakai K."/>
            <person name="Shibata M."/>
            <person name="Shimokawa T."/>
            <person name="Song J."/>
            <person name="Takazaki Y."/>
            <person name="Terasawa K."/>
            <person name="Tsugane M."/>
            <person name="Tsuji K."/>
            <person name="Ueda S."/>
            <person name="Waki K."/>
            <person name="Yamagata H."/>
            <person name="Yamamoto M."/>
            <person name="Yamamoto S."/>
            <person name="Yamane H."/>
            <person name="Yoshiki S."/>
            <person name="Yoshihara R."/>
            <person name="Yukawa K."/>
            <person name="Zhong H."/>
            <person name="Yano M."/>
            <person name="Yuan Q."/>
            <person name="Ouyang S."/>
            <person name="Liu J."/>
            <person name="Jones K.M."/>
            <person name="Gansberger K."/>
            <person name="Moffat K."/>
            <person name="Hill J."/>
            <person name="Bera J."/>
            <person name="Fadrosh D."/>
            <person name="Jin S."/>
            <person name="Johri S."/>
            <person name="Kim M."/>
            <person name="Overton L."/>
            <person name="Reardon M."/>
            <person name="Tsitrin T."/>
            <person name="Vuong H."/>
            <person name="Weaver B."/>
            <person name="Ciecko A."/>
            <person name="Tallon L."/>
            <person name="Jackson J."/>
            <person name="Pai G."/>
            <person name="Aken S.V."/>
            <person name="Utterback T."/>
            <person name="Reidmuller S."/>
            <person name="Feldblyum T."/>
            <person name="Hsiao J."/>
            <person name="Zismann V."/>
            <person name="Iobst S."/>
            <person name="de Vazeille A.R."/>
            <person name="Buell C.R."/>
            <person name="Ying K."/>
            <person name="Li Y."/>
            <person name="Lu T."/>
            <person name="Huang Y."/>
            <person name="Zhao Q."/>
            <person name="Feng Q."/>
            <person name="Zhang L."/>
            <person name="Zhu J."/>
            <person name="Weng Q."/>
            <person name="Mu J."/>
            <person name="Lu Y."/>
            <person name="Fan D."/>
            <person name="Liu Y."/>
            <person name="Guan J."/>
            <person name="Zhang Y."/>
            <person name="Yu S."/>
            <person name="Liu X."/>
            <person name="Zhang Y."/>
            <person name="Hong G."/>
            <person name="Han B."/>
            <person name="Choisne N."/>
            <person name="Demange N."/>
            <person name="Orjeda G."/>
            <person name="Samain S."/>
            <person name="Cattolico L."/>
            <person name="Pelletier E."/>
            <person name="Couloux A."/>
            <person name="Segurens B."/>
            <person name="Wincker P."/>
            <person name="D'Hont A."/>
            <person name="Scarpelli C."/>
            <person name="Weissenbach J."/>
            <person name="Salanoubat M."/>
            <person name="Quetier F."/>
            <person name="Yu Y."/>
            <person name="Kim H.R."/>
            <person name="Rambo T."/>
            <person name="Currie J."/>
            <person name="Collura K."/>
            <person name="Luo M."/>
            <person name="Yang T."/>
            <person name="Ammiraju J.S.S."/>
            <person name="Engler F."/>
            <person name="Soderlund C."/>
            <person name="Wing R.A."/>
            <person name="Palmer L.E."/>
            <person name="de la Bastide M."/>
            <person name="Spiegel L."/>
            <person name="Nascimento L."/>
            <person name="Zutavern T."/>
            <person name="O'Shaughnessy A."/>
            <person name="Dike S."/>
            <person name="Dedhia N."/>
            <person name="Preston R."/>
            <person name="Balija V."/>
            <person name="McCombie W.R."/>
            <person name="Chow T."/>
            <person name="Chen H."/>
            <person name="Chung M."/>
            <person name="Chen C."/>
            <person name="Shaw J."/>
            <person name="Wu H."/>
            <person name="Hsiao K."/>
            <person name="Chao Y."/>
            <person name="Chu M."/>
            <person name="Cheng C."/>
            <person name="Hour A."/>
            <person name="Lee P."/>
            <person name="Lin S."/>
            <person name="Lin Y."/>
            <person name="Liou J."/>
            <person name="Liu S."/>
            <person name="Hsing Y."/>
            <person name="Raghuvanshi S."/>
            <person name="Mohanty A."/>
            <person name="Bharti A.K."/>
            <person name="Gaur A."/>
            <person name="Gupta V."/>
            <person name="Kumar D."/>
            <person name="Ravi V."/>
            <person name="Vij S."/>
            <person name="Kapur A."/>
            <person name="Khurana P."/>
            <person name="Khurana P."/>
            <person name="Khurana J.P."/>
            <person name="Tyagi A.K."/>
            <person name="Gaikwad K."/>
            <person name="Singh A."/>
            <person name="Dalal V."/>
            <person name="Srivastava S."/>
            <person name="Dixit A."/>
            <person name="Pal A.K."/>
            <person name="Ghazi I.A."/>
            <person name="Yadav M."/>
            <person name="Pandit A."/>
            <person name="Bhargava A."/>
            <person name="Sureshbabu K."/>
            <person name="Batra K."/>
            <person name="Sharma T.R."/>
            <person name="Mohapatra T."/>
            <person name="Singh N.K."/>
            <person name="Messing J."/>
            <person name="Nelson A.B."/>
            <person name="Fuks G."/>
            <person name="Kavchok S."/>
            <person name="Keizer G."/>
            <person name="Linton E."/>
            <person name="Llaca V."/>
            <person name="Song R."/>
            <person name="Tanyolac B."/>
            <person name="Young S."/>
            <person name="Ho-Il K."/>
            <person name="Hahn J.H."/>
            <person name="Sangsakoo G."/>
            <person name="Vanavichit A."/>
            <person name="de Mattos Luiz.A.T."/>
            <person name="Zimmer P.D."/>
            <person name="Malone G."/>
            <person name="Dellagostin O."/>
            <person name="de Oliveira A.C."/>
            <person name="Bevan M."/>
            <person name="Bancroft I."/>
            <person name="Minx P."/>
            <person name="Cordum H."/>
            <person name="Wilson R."/>
            <person name="Cheng Z."/>
            <person name="Jin W."/>
            <person name="Jiang J."/>
            <person name="Leong S.A."/>
            <person name="Iwama H."/>
            <person name="Gojobori T."/>
            <person name="Itoh T."/>
            <person name="Niimura Y."/>
            <person name="Fujii Y."/>
            <person name="Habara T."/>
            <person name="Sakai H."/>
            <person name="Sato Y."/>
            <person name="Wilson G."/>
            <person name="Kumar K."/>
            <person name="McCouch S."/>
            <person name="Juretic N."/>
            <person name="Hoen D."/>
            <person name="Wright S."/>
            <person name="Bruskiewich R."/>
            <person name="Bureau T."/>
            <person name="Miyao A."/>
            <person name="Hirochika H."/>
            <person name="Nishikawa T."/>
            <person name="Kadowaki K."/>
            <person name="Sugiura M."/>
            <person name="Burr B."/>
            <person name="Sasaki T."/>
        </authorList>
    </citation>
    <scope>NUCLEOTIDE SEQUENCE [LARGE SCALE GENOMIC DNA]</scope>
    <source>
        <strain evidence="2">cv. Nipponbare</strain>
    </source>
</reference>
<proteinExistence type="predicted"/>
<reference evidence="2" key="2">
    <citation type="journal article" date="2008" name="Nucleic Acids Res.">
        <title>The rice annotation project database (RAP-DB): 2008 update.</title>
        <authorList>
            <consortium name="The rice annotation project (RAP)"/>
        </authorList>
    </citation>
    <scope>GENOME REANNOTATION</scope>
    <source>
        <strain evidence="2">cv. Nipponbare</strain>
    </source>
</reference>
<evidence type="ECO:0000313" key="2">
    <source>
        <dbReference type="Proteomes" id="UP000000763"/>
    </source>
</evidence>
<accession>Q7XWW8</accession>
<protein>
    <submittedName>
        <fullName evidence="1">OSJNBb0058J09.11 protein</fullName>
    </submittedName>
</protein>
<name>Q7XWW8_ORYSJ</name>
<dbReference type="EMBL" id="AL663008">
    <property type="protein sequence ID" value="CAD39872.2"/>
    <property type="molecule type" value="Genomic_DNA"/>
</dbReference>